<dbReference type="Proteomes" id="UP000245921">
    <property type="component" value="Unassembled WGS sequence"/>
</dbReference>
<dbReference type="RefSeq" id="WP_158274779.1">
    <property type="nucleotide sequence ID" value="NZ_JAMHJO010000008.1"/>
</dbReference>
<keyword evidence="2" id="KW-1185">Reference proteome</keyword>
<dbReference type="GO" id="GO:0005829">
    <property type="term" value="C:cytosol"/>
    <property type="evidence" value="ECO:0007669"/>
    <property type="project" value="TreeGrafter"/>
</dbReference>
<gene>
    <name evidence="1" type="ORF">C7380_104165</name>
</gene>
<dbReference type="PANTHER" id="PTHR30283">
    <property type="entry name" value="PEROXIDE STRESS RESPONSE PROTEIN YAAA"/>
    <property type="match status" value="1"/>
</dbReference>
<dbReference type="GO" id="GO:0033194">
    <property type="term" value="P:response to hydroperoxide"/>
    <property type="evidence" value="ECO:0007669"/>
    <property type="project" value="TreeGrafter"/>
</dbReference>
<dbReference type="InterPro" id="IPR005583">
    <property type="entry name" value="YaaA"/>
</dbReference>
<evidence type="ECO:0000313" key="2">
    <source>
        <dbReference type="Proteomes" id="UP000245921"/>
    </source>
</evidence>
<name>A0AA45C7Z4_9BACT</name>
<dbReference type="EMBL" id="QGGI01000004">
    <property type="protein sequence ID" value="PWJ95746.1"/>
    <property type="molecule type" value="Genomic_DNA"/>
</dbReference>
<dbReference type="PANTHER" id="PTHR30283:SF4">
    <property type="entry name" value="PEROXIDE STRESS RESISTANCE PROTEIN YAAA"/>
    <property type="match status" value="1"/>
</dbReference>
<accession>A0AA45C7Z4</accession>
<dbReference type="AlphaFoldDB" id="A0AA45C7Z4"/>
<protein>
    <submittedName>
        <fullName evidence="1">Uncharacterized protein</fullName>
    </submittedName>
</protein>
<sequence>MKILIPPSEGKNTNINTNIIYSNIRSKNTFYFLEEYRDLIFRYLENMNKLKKSEIEKILSVKGENLDIALKSNMNIKNSECIRSKELYTGTMFKYIDYKNFNVKQTDFYDENVIIFSGLFGLLSPKDFIPNYKLKSNTTLPNFKKIDIYWKNIITNYLISLQKKELIIDLLTNTHRNMYDQKKCNTFKIDFYEQKNNIIKKSGHNSKKYRGIFINEIIKNKVSSFTELKKISIDNLYFLDEKSDESKNYSYLIKEK</sequence>
<evidence type="ECO:0000313" key="1">
    <source>
        <dbReference type="EMBL" id="PWJ95746.1"/>
    </source>
</evidence>
<reference evidence="1 2" key="1">
    <citation type="submission" date="2018-05" db="EMBL/GenBank/DDBJ databases">
        <title>Genomic Encyclopedia of Type Strains, Phase IV (KMG-IV): sequencing the most valuable type-strain genomes for metagenomic binning, comparative biology and taxonomic classification.</title>
        <authorList>
            <person name="Goeker M."/>
        </authorList>
    </citation>
    <scope>NUCLEOTIDE SEQUENCE [LARGE SCALE GENOMIC DNA]</scope>
    <source>
        <strain evidence="1 2">DSM 24906</strain>
    </source>
</reference>
<organism evidence="1 2">
    <name type="scientific">Oceanotoga teriensis</name>
    <dbReference type="NCBI Taxonomy" id="515440"/>
    <lineage>
        <taxon>Bacteria</taxon>
        <taxon>Thermotogati</taxon>
        <taxon>Thermotogota</taxon>
        <taxon>Thermotogae</taxon>
        <taxon>Petrotogales</taxon>
        <taxon>Petrotogaceae</taxon>
        <taxon>Oceanotoga</taxon>
    </lineage>
</organism>
<proteinExistence type="predicted"/>
<dbReference type="Pfam" id="PF03883">
    <property type="entry name" value="H2O2_YaaD"/>
    <property type="match status" value="1"/>
</dbReference>
<comment type="caution">
    <text evidence="1">The sequence shown here is derived from an EMBL/GenBank/DDBJ whole genome shotgun (WGS) entry which is preliminary data.</text>
</comment>